<keyword evidence="2" id="KW-1185">Reference proteome</keyword>
<dbReference type="EMBL" id="AVOT02000533">
    <property type="protein sequence ID" value="MBW0463360.1"/>
    <property type="molecule type" value="Genomic_DNA"/>
</dbReference>
<gene>
    <name evidence="1" type="ORF">O181_003075</name>
</gene>
<dbReference type="OrthoDB" id="2507171at2759"/>
<proteinExistence type="predicted"/>
<sequence>MTIVHKAGDIHNNADVLSRWELTNTPKNPSYVPTSAEPQIPKEESNITDVGKEFFEEVREHYKQDKNCHIFTSLLYKDCQDEALAISLHNEWKK</sequence>
<protein>
    <submittedName>
        <fullName evidence="1">Uncharacterized protein</fullName>
    </submittedName>
</protein>
<comment type="caution">
    <text evidence="1">The sequence shown here is derived from an EMBL/GenBank/DDBJ whole genome shotgun (WGS) entry which is preliminary data.</text>
</comment>
<organism evidence="1 2">
    <name type="scientific">Austropuccinia psidii MF-1</name>
    <dbReference type="NCBI Taxonomy" id="1389203"/>
    <lineage>
        <taxon>Eukaryota</taxon>
        <taxon>Fungi</taxon>
        <taxon>Dikarya</taxon>
        <taxon>Basidiomycota</taxon>
        <taxon>Pucciniomycotina</taxon>
        <taxon>Pucciniomycetes</taxon>
        <taxon>Pucciniales</taxon>
        <taxon>Sphaerophragmiaceae</taxon>
        <taxon>Austropuccinia</taxon>
    </lineage>
</organism>
<accession>A0A9Q3GDI0</accession>
<reference evidence="1" key="1">
    <citation type="submission" date="2021-03" db="EMBL/GenBank/DDBJ databases">
        <title>Draft genome sequence of rust myrtle Austropuccinia psidii MF-1, a brazilian biotype.</title>
        <authorList>
            <person name="Quecine M.C."/>
            <person name="Pachon D.M.R."/>
            <person name="Bonatelli M.L."/>
            <person name="Correr F.H."/>
            <person name="Franceschini L.M."/>
            <person name="Leite T.F."/>
            <person name="Margarido G.R.A."/>
            <person name="Almeida C.A."/>
            <person name="Ferrarezi J.A."/>
            <person name="Labate C.A."/>
        </authorList>
    </citation>
    <scope>NUCLEOTIDE SEQUENCE</scope>
    <source>
        <strain evidence="1">MF-1</strain>
    </source>
</reference>
<evidence type="ECO:0000313" key="1">
    <source>
        <dbReference type="EMBL" id="MBW0463360.1"/>
    </source>
</evidence>
<dbReference type="AlphaFoldDB" id="A0A9Q3GDI0"/>
<dbReference type="Proteomes" id="UP000765509">
    <property type="component" value="Unassembled WGS sequence"/>
</dbReference>
<evidence type="ECO:0000313" key="2">
    <source>
        <dbReference type="Proteomes" id="UP000765509"/>
    </source>
</evidence>
<name>A0A9Q3GDI0_9BASI</name>